<dbReference type="OrthoDB" id="6668483at2"/>
<dbReference type="Pfam" id="PF13264">
    <property type="entry name" value="DUF4055"/>
    <property type="match status" value="1"/>
</dbReference>
<evidence type="ECO:0000313" key="3">
    <source>
        <dbReference type="Proteomes" id="UP000175989"/>
    </source>
</evidence>
<sequence>MSNKVNDKSAAVEAMEADWDKIDALVGGTKTMRAAGEKFLPKFPGESQKSYDYRLKTSTLYNALGRTVENMAAKPFAEQITYADIDKVAEEWLPNIDLCGNNLTVFAHSVFTEALAKGLTHILVDLPPTIDKDGNRKYVTQADEKQAGLRPYLVHIKPRQVLGWRSTKGENGVEVLDMLRLMECVEEPDGDFGTVMVEQIRVLTPGTWATYRKGRDAQKDEWVEHDSGVTSFENIPLVTFYTKRTGFMTAVPPLLDMADKNVEHWQSSSDQRSILHVARVPILAISGVTDDDTIEIGAKTFLRLPTGAKAEYVEHTGAAIEAGRNDIKDLEDQMRAMGAELLVASEVASTATQNNIENGDAKCQLQRMTQGLEDTLDNALDLMHQPMRMEYKGTLDVFDDFASDMIIATAGPFVIALVQLVNNGLMSKEDAFNEMQRYGILNPDLVWKDVQSRISLEPPMFEVPMPKPDPVDAE</sequence>
<reference evidence="3" key="1">
    <citation type="journal article" date="2016" name="Front. Microbiol.">
        <title>Molecular Keys to the Janthinobacterium and Duganella spp. Interaction with the Plant Pathogen Fusarium graminearum.</title>
        <authorList>
            <person name="Haack F.S."/>
            <person name="Poehlein A."/>
            <person name="Kroger C."/>
            <person name="Voigt C.A."/>
            <person name="Piepenbring M."/>
            <person name="Bode H.B."/>
            <person name="Daniel R."/>
            <person name="Schafer W."/>
            <person name="Streit W.R."/>
        </authorList>
    </citation>
    <scope>NUCLEOTIDE SEQUENCE [LARGE SCALE GENOMIC DNA]</scope>
    <source>
        <strain evidence="3">T54</strain>
    </source>
</reference>
<evidence type="ECO:0000259" key="1">
    <source>
        <dbReference type="Pfam" id="PF13264"/>
    </source>
</evidence>
<organism evidence="2 3">
    <name type="scientific">Duganella phyllosphaerae</name>
    <dbReference type="NCBI Taxonomy" id="762836"/>
    <lineage>
        <taxon>Bacteria</taxon>
        <taxon>Pseudomonadati</taxon>
        <taxon>Pseudomonadota</taxon>
        <taxon>Betaproteobacteria</taxon>
        <taxon>Burkholderiales</taxon>
        <taxon>Oxalobacteraceae</taxon>
        <taxon>Telluria group</taxon>
        <taxon>Duganella</taxon>
    </lineage>
</organism>
<name>A0A1E7W642_9BURK</name>
<proteinExistence type="predicted"/>
<dbReference type="RefSeq" id="WP_070251950.1">
    <property type="nucleotide sequence ID" value="NZ_LROM01000152.1"/>
</dbReference>
<keyword evidence="3" id="KW-1185">Reference proteome</keyword>
<gene>
    <name evidence="2" type="ORF">DUPY_50830</name>
</gene>
<dbReference type="InterPro" id="IPR025129">
    <property type="entry name" value="DUF4055"/>
</dbReference>
<dbReference type="AlphaFoldDB" id="A0A1E7W642"/>
<dbReference type="PATRIC" id="fig|762836.4.peg.5224"/>
<dbReference type="EMBL" id="LROM01000152">
    <property type="protein sequence ID" value="OEZ91471.1"/>
    <property type="molecule type" value="Genomic_DNA"/>
</dbReference>
<accession>A0A1E7W642</accession>
<evidence type="ECO:0000313" key="2">
    <source>
        <dbReference type="EMBL" id="OEZ91471.1"/>
    </source>
</evidence>
<dbReference type="Proteomes" id="UP000175989">
    <property type="component" value="Unassembled WGS sequence"/>
</dbReference>
<protein>
    <recommendedName>
        <fullName evidence="1">DUF4055 domain-containing protein</fullName>
    </recommendedName>
</protein>
<feature type="domain" description="DUF4055" evidence="1">
    <location>
        <begin position="253"/>
        <end position="385"/>
    </location>
</feature>
<comment type="caution">
    <text evidence="2">The sequence shown here is derived from an EMBL/GenBank/DDBJ whole genome shotgun (WGS) entry which is preliminary data.</text>
</comment>